<evidence type="ECO:0000256" key="12">
    <source>
        <dbReference type="SAM" id="Phobius"/>
    </source>
</evidence>
<name>A0A8J3RT85_9ACTN</name>
<organism evidence="14 15">
    <name type="scientific">Planobispora longispora</name>
    <dbReference type="NCBI Taxonomy" id="28887"/>
    <lineage>
        <taxon>Bacteria</taxon>
        <taxon>Bacillati</taxon>
        <taxon>Actinomycetota</taxon>
        <taxon>Actinomycetes</taxon>
        <taxon>Streptosporangiales</taxon>
        <taxon>Streptosporangiaceae</taxon>
        <taxon>Planobispora</taxon>
    </lineage>
</organism>
<evidence type="ECO:0000256" key="7">
    <source>
        <dbReference type="ARBA" id="ARBA00022833"/>
    </source>
</evidence>
<dbReference type="AlphaFoldDB" id="A0A8J3RT85"/>
<dbReference type="Proteomes" id="UP000616724">
    <property type="component" value="Unassembled WGS sequence"/>
</dbReference>
<feature type="domain" description="Peptidase M48" evidence="13">
    <location>
        <begin position="130"/>
        <end position="330"/>
    </location>
</feature>
<proteinExistence type="predicted"/>
<dbReference type="InterPro" id="IPR001915">
    <property type="entry name" value="Peptidase_M48"/>
</dbReference>
<gene>
    <name evidence="14" type="ORF">Plo01_73540</name>
</gene>
<feature type="compositionally biased region" description="Basic residues" evidence="11">
    <location>
        <begin position="557"/>
        <end position="566"/>
    </location>
</feature>
<keyword evidence="6" id="KW-0378">Hydrolase</keyword>
<keyword evidence="8 12" id="KW-1133">Transmembrane helix</keyword>
<reference evidence="14 15" key="1">
    <citation type="submission" date="2021-01" db="EMBL/GenBank/DDBJ databases">
        <title>Whole genome shotgun sequence of Planobispora longispora NBRC 13918.</title>
        <authorList>
            <person name="Komaki H."/>
            <person name="Tamura T."/>
        </authorList>
    </citation>
    <scope>NUCLEOTIDE SEQUENCE [LARGE SCALE GENOMIC DNA]</scope>
    <source>
        <strain evidence="14 15">NBRC 13918</strain>
    </source>
</reference>
<feature type="compositionally biased region" description="Basic residues" evidence="11">
    <location>
        <begin position="698"/>
        <end position="718"/>
    </location>
</feature>
<feature type="compositionally biased region" description="Low complexity" evidence="11">
    <location>
        <begin position="578"/>
        <end position="593"/>
    </location>
</feature>
<dbReference type="PANTHER" id="PTHR43221">
    <property type="entry name" value="PROTEASE HTPX"/>
    <property type="match status" value="1"/>
</dbReference>
<feature type="transmembrane region" description="Helical" evidence="12">
    <location>
        <begin position="411"/>
        <end position="429"/>
    </location>
</feature>
<feature type="transmembrane region" description="Helical" evidence="12">
    <location>
        <begin position="333"/>
        <end position="355"/>
    </location>
</feature>
<keyword evidence="7" id="KW-0862">Zinc</keyword>
<dbReference type="GO" id="GO:0004222">
    <property type="term" value="F:metalloendopeptidase activity"/>
    <property type="evidence" value="ECO:0007669"/>
    <property type="project" value="InterPro"/>
</dbReference>
<sequence>MTPSGAGADPGPSGTTLRFLLLGMLMLAGTASMAVDTILPAFVENVAGRSRCRLAAGADPSAEGVFVYSSAYANLEALEECYDRFGVRTPEWEAAVWTVSILMAAVTLYLLLPRWKARRGRAVPVEAVDGELGPLLSELAARAGVGNVRFTVDPAAASTGAVAFGRPGRYVVCLYGGLLARRFSDPAGFEAVVLHELAHVRSGDVRFAYATTALWRVFLAGVLLPYAVLKVKILFDLVDRPEVFRDADLPSQWFGLAQVLVLTALLTLARADLLRNRELYADNAAVRWGASPAVWIGRAAGDRARGPWRAITDPWRTHPSWERRVRSLHDPSALFDAFPALPMLLTGAATLFTAAELPSLLRMFELPTVLERGVMLPLVAGLAAGVIVTALGQATAHAVAAGRPAPSGLRAGLWFGAGLLGAELVLNQIASTGWLPARPAVMLFLPVAAVVTCWWVTDAAELWIRMRPARPMLPVLLAGTVATGVVVFAWLTWWKDMGRLLVDAWSPTPVILGWFQALGGPAEPGGAVLPALAAVASVLGWVALAAVMAYMNSRPGRTGRRSRGPARRPVGEASARSGTVGRTTPPGVGRPPVFRLPERDRGLSLRGCGAGLARESTLPVLPPGPDGAAGNVEAGDGTEADGLPPSYFSLGGGTSLSDKRVVHQRWYGHSRPPRPGRRVPHRGRAGGGAGRRGEARRGGPRRRGAQGPLRRRRPRRALLPHSRQPGAAAVGRDSRDPETGVDRGTGRAGTR</sequence>
<evidence type="ECO:0000256" key="11">
    <source>
        <dbReference type="SAM" id="MobiDB-lite"/>
    </source>
</evidence>
<feature type="region of interest" description="Disordered" evidence="11">
    <location>
        <begin position="615"/>
        <end position="751"/>
    </location>
</feature>
<feature type="compositionally biased region" description="Basic and acidic residues" evidence="11">
    <location>
        <begin position="732"/>
        <end position="745"/>
    </location>
</feature>
<evidence type="ECO:0000256" key="3">
    <source>
        <dbReference type="ARBA" id="ARBA00022670"/>
    </source>
</evidence>
<dbReference type="InterPro" id="IPR050083">
    <property type="entry name" value="HtpX_protease"/>
</dbReference>
<dbReference type="GO" id="GO:0006508">
    <property type="term" value="P:proteolysis"/>
    <property type="evidence" value="ECO:0007669"/>
    <property type="project" value="UniProtKB-KW"/>
</dbReference>
<feature type="transmembrane region" description="Helical" evidence="12">
    <location>
        <begin position="527"/>
        <end position="551"/>
    </location>
</feature>
<keyword evidence="5" id="KW-0479">Metal-binding</keyword>
<evidence type="ECO:0000256" key="9">
    <source>
        <dbReference type="ARBA" id="ARBA00023049"/>
    </source>
</evidence>
<evidence type="ECO:0000259" key="13">
    <source>
        <dbReference type="Pfam" id="PF01435"/>
    </source>
</evidence>
<feature type="transmembrane region" description="Helical" evidence="12">
    <location>
        <begin position="249"/>
        <end position="269"/>
    </location>
</feature>
<keyword evidence="2" id="KW-1003">Cell membrane</keyword>
<keyword evidence="15" id="KW-1185">Reference proteome</keyword>
<evidence type="ECO:0000256" key="4">
    <source>
        <dbReference type="ARBA" id="ARBA00022692"/>
    </source>
</evidence>
<evidence type="ECO:0000256" key="1">
    <source>
        <dbReference type="ARBA" id="ARBA00001947"/>
    </source>
</evidence>
<feature type="compositionally biased region" description="Basic residues" evidence="11">
    <location>
        <begin position="662"/>
        <end position="684"/>
    </location>
</feature>
<dbReference type="EMBL" id="BOOH01000066">
    <property type="protein sequence ID" value="GIH80925.1"/>
    <property type="molecule type" value="Genomic_DNA"/>
</dbReference>
<evidence type="ECO:0000313" key="15">
    <source>
        <dbReference type="Proteomes" id="UP000616724"/>
    </source>
</evidence>
<accession>A0A8J3RT85</accession>
<dbReference type="Gene3D" id="3.30.2010.10">
    <property type="entry name" value="Metalloproteases ('zincins'), catalytic domain"/>
    <property type="match status" value="1"/>
</dbReference>
<evidence type="ECO:0000256" key="6">
    <source>
        <dbReference type="ARBA" id="ARBA00022801"/>
    </source>
</evidence>
<keyword evidence="3" id="KW-0645">Protease</keyword>
<protein>
    <recommendedName>
        <fullName evidence="13">Peptidase M48 domain-containing protein</fullName>
    </recommendedName>
</protein>
<dbReference type="PANTHER" id="PTHR43221:SF2">
    <property type="entry name" value="PROTEASE HTPX HOMOLOG"/>
    <property type="match status" value="1"/>
</dbReference>
<dbReference type="Pfam" id="PF01435">
    <property type="entry name" value="Peptidase_M48"/>
    <property type="match status" value="1"/>
</dbReference>
<dbReference type="GO" id="GO:0046872">
    <property type="term" value="F:metal ion binding"/>
    <property type="evidence" value="ECO:0007669"/>
    <property type="project" value="UniProtKB-KW"/>
</dbReference>
<keyword evidence="10 12" id="KW-0472">Membrane</keyword>
<evidence type="ECO:0000256" key="8">
    <source>
        <dbReference type="ARBA" id="ARBA00022989"/>
    </source>
</evidence>
<feature type="transmembrane region" description="Helical" evidence="12">
    <location>
        <begin position="207"/>
        <end position="229"/>
    </location>
</feature>
<keyword evidence="9" id="KW-0482">Metalloprotease</keyword>
<feature type="transmembrane region" description="Helical" evidence="12">
    <location>
        <begin position="441"/>
        <end position="460"/>
    </location>
</feature>
<evidence type="ECO:0000313" key="14">
    <source>
        <dbReference type="EMBL" id="GIH80925.1"/>
    </source>
</evidence>
<comment type="cofactor">
    <cofactor evidence="1">
        <name>Zn(2+)</name>
        <dbReference type="ChEBI" id="CHEBI:29105"/>
    </cofactor>
</comment>
<feature type="transmembrane region" description="Helical" evidence="12">
    <location>
        <begin position="375"/>
        <end position="399"/>
    </location>
</feature>
<comment type="caution">
    <text evidence="14">The sequence shown here is derived from an EMBL/GenBank/DDBJ whole genome shotgun (WGS) entry which is preliminary data.</text>
</comment>
<feature type="transmembrane region" description="Helical" evidence="12">
    <location>
        <begin position="94"/>
        <end position="112"/>
    </location>
</feature>
<evidence type="ECO:0000256" key="10">
    <source>
        <dbReference type="ARBA" id="ARBA00023136"/>
    </source>
</evidence>
<evidence type="ECO:0000256" key="5">
    <source>
        <dbReference type="ARBA" id="ARBA00022723"/>
    </source>
</evidence>
<evidence type="ECO:0000256" key="2">
    <source>
        <dbReference type="ARBA" id="ARBA00022475"/>
    </source>
</evidence>
<feature type="transmembrane region" description="Helical" evidence="12">
    <location>
        <begin position="472"/>
        <end position="493"/>
    </location>
</feature>
<feature type="region of interest" description="Disordered" evidence="11">
    <location>
        <begin position="555"/>
        <end position="600"/>
    </location>
</feature>
<feature type="transmembrane region" description="Helical" evidence="12">
    <location>
        <begin position="19"/>
        <end position="43"/>
    </location>
</feature>
<keyword evidence="4 12" id="KW-0812">Transmembrane</keyword>